<dbReference type="PANTHER" id="PTHR33236:SF5">
    <property type="entry name" value="CUB DOMAIN-CONTAINING PROTEIN"/>
    <property type="match status" value="1"/>
</dbReference>
<evidence type="ECO:0000256" key="1">
    <source>
        <dbReference type="ARBA" id="ARBA00023157"/>
    </source>
</evidence>
<comment type="caution">
    <text evidence="2">Lacks conserved residue(s) required for the propagation of feature annotation.</text>
</comment>
<dbReference type="AlphaFoldDB" id="A0A6G1S9X8"/>
<sequence>MSKSSSVVLWLLASILLVTIQADAQGIFGRPLFGFQQQATMMRFANTACRGDGNESGTCLSSSECDRKGGTNSGSCANGAGTCCSFKFTCGGTTSQNETIFVNPQYPNGENGTYTCQVTIEKSPNVCQLRLDFDEFKLAQPDENGLCTTDSFMVRTTVGERLPILCGDNAKQHIYIDMGRGSANPVVLSVVSNGDKLSRKWKIRINMIPCNSLDMAPSGCLTYYRSPSSVIRSFNFGPKIDGRARYLSNLRYTSCIRVEENFCAIKWETEQPTSFSFGTPFEGNVTELGGSAGGLCNNDDFIGIDQGSADGVGPGEDRFCGTRLLDSNTIISRSKPFQLKVRSNVDQTQNALNSQIGFAMRYVQLPCVM</sequence>
<proteinExistence type="predicted"/>
<evidence type="ECO:0000313" key="5">
    <source>
        <dbReference type="EMBL" id="MDE46730.1"/>
    </source>
</evidence>
<organism evidence="5">
    <name type="scientific">Aceria tosichella</name>
    <name type="common">wheat curl mite</name>
    <dbReference type="NCBI Taxonomy" id="561515"/>
    <lineage>
        <taxon>Eukaryota</taxon>
        <taxon>Metazoa</taxon>
        <taxon>Ecdysozoa</taxon>
        <taxon>Arthropoda</taxon>
        <taxon>Chelicerata</taxon>
        <taxon>Arachnida</taxon>
        <taxon>Acari</taxon>
        <taxon>Acariformes</taxon>
        <taxon>Trombidiformes</taxon>
        <taxon>Prostigmata</taxon>
        <taxon>Eupodina</taxon>
        <taxon>Eriophyoidea</taxon>
        <taxon>Eriophyidae</taxon>
        <taxon>Eriophyinae</taxon>
        <taxon>Aceriini</taxon>
        <taxon>Aceria</taxon>
    </lineage>
</organism>
<keyword evidence="1" id="KW-1015">Disulfide bond</keyword>
<dbReference type="EMBL" id="GGYP01001959">
    <property type="protein sequence ID" value="MDE46730.1"/>
    <property type="molecule type" value="Transcribed_RNA"/>
</dbReference>
<feature type="domain" description="CUB" evidence="4">
    <location>
        <begin position="90"/>
        <end position="208"/>
    </location>
</feature>
<evidence type="ECO:0000256" key="3">
    <source>
        <dbReference type="SAM" id="SignalP"/>
    </source>
</evidence>
<reference evidence="5" key="1">
    <citation type="submission" date="2018-10" db="EMBL/GenBank/DDBJ databases">
        <title>Transcriptome assembly of Aceria tosichella (Wheat curl mite) Type 2.</title>
        <authorList>
            <person name="Scully E.D."/>
            <person name="Geib S.M."/>
            <person name="Palmer N.A."/>
            <person name="Gupta A.K."/>
            <person name="Sarath G."/>
            <person name="Tatineni S."/>
        </authorList>
    </citation>
    <scope>NUCLEOTIDE SEQUENCE</scope>
    <source>
        <strain evidence="5">LincolnNE</strain>
    </source>
</reference>
<dbReference type="SUPFAM" id="SSF49854">
    <property type="entry name" value="Spermadhesin, CUB domain"/>
    <property type="match status" value="1"/>
</dbReference>
<dbReference type="InterPro" id="IPR035914">
    <property type="entry name" value="Sperma_CUB_dom_sf"/>
</dbReference>
<dbReference type="Gene3D" id="2.60.120.290">
    <property type="entry name" value="Spermadhesin, CUB domain"/>
    <property type="match status" value="1"/>
</dbReference>
<dbReference type="Pfam" id="PF00431">
    <property type="entry name" value="CUB"/>
    <property type="match status" value="1"/>
</dbReference>
<protein>
    <recommendedName>
        <fullName evidence="4">CUB domain-containing protein</fullName>
    </recommendedName>
</protein>
<evidence type="ECO:0000256" key="2">
    <source>
        <dbReference type="PROSITE-ProRule" id="PRU00059"/>
    </source>
</evidence>
<feature type="signal peptide" evidence="3">
    <location>
        <begin position="1"/>
        <end position="24"/>
    </location>
</feature>
<accession>A0A6G1S9X8</accession>
<evidence type="ECO:0000259" key="4">
    <source>
        <dbReference type="PROSITE" id="PS01180"/>
    </source>
</evidence>
<dbReference type="PROSITE" id="PS01180">
    <property type="entry name" value="CUB"/>
    <property type="match status" value="1"/>
</dbReference>
<keyword evidence="3" id="KW-0732">Signal</keyword>
<dbReference type="Pfam" id="PF26080">
    <property type="entry name" value="CUB_animal"/>
    <property type="match status" value="1"/>
</dbReference>
<dbReference type="InterPro" id="IPR058698">
    <property type="entry name" value="CUB_metazoa"/>
</dbReference>
<dbReference type="InterPro" id="IPR000859">
    <property type="entry name" value="CUB_dom"/>
</dbReference>
<dbReference type="PANTHER" id="PTHR33236">
    <property type="entry name" value="INTRAFLAGELLAR TRANSPORT PROTEIN 122 FAMILY PROTEIN-RELATED"/>
    <property type="match status" value="1"/>
</dbReference>
<feature type="chain" id="PRO_5026085590" description="CUB domain-containing protein" evidence="3">
    <location>
        <begin position="25"/>
        <end position="369"/>
    </location>
</feature>
<name>A0A6G1S9X8_9ACAR</name>
<gene>
    <name evidence="5" type="ORF">g.11055</name>
</gene>